<sequence>MNLKLLNFPENITSDIKENLNLVLNSGFWSTGPESKNLEDNFFNFYRRECISTSSGGTALQLLHDSFKNIKRIAIQSNTYFATALPWINSNAEILLLGARNDSLMPSIEIVKASIEKNPDAIIITHIGGYPNPEIKEIAEICKEKDILLFEDCAHSPLVKIDDKYVGTFGDAAILSFFPTKPIPAGEGGMIIVKNSAKAFEIRKIRDYGKFIDKKGVTKHYLPAFPNARLNEYSATIANTVLKHYFELLSLKIKIANFYDSNIDNNLIFSKIYNKKTITQFSYYKYICFLKDSKFKTSQVYDYPNQLVSILNDNNLSYKFFGEEEYSRSHTCLPITYSMTIKDAEEILNNVTL</sequence>
<reference evidence="4 5" key="1">
    <citation type="journal article" date="2007" name="PLoS Genet.">
        <title>Patterns and implications of gene gain and loss in the evolution of Prochlorococcus.</title>
        <authorList>
            <person name="Kettler G.C."/>
            <person name="Martiny A.C."/>
            <person name="Huang K."/>
            <person name="Zucker J."/>
            <person name="Coleman M.L."/>
            <person name="Rodrigue S."/>
            <person name="Chen F."/>
            <person name="Lapidus A."/>
            <person name="Ferriera S."/>
            <person name="Johnson J."/>
            <person name="Steglich C."/>
            <person name="Church G.M."/>
            <person name="Richardson P."/>
            <person name="Chisholm S.W."/>
        </authorList>
    </citation>
    <scope>NUCLEOTIDE SEQUENCE [LARGE SCALE GENOMIC DNA]</scope>
    <source>
        <strain evidence="4 5">MIT 9215</strain>
    </source>
</reference>
<keyword evidence="2 3" id="KW-0663">Pyridoxal phosphate</keyword>
<protein>
    <submittedName>
        <fullName evidence="4">Predicted pyridoxal phosphate-dependent enzyme</fullName>
    </submittedName>
</protein>
<dbReference type="InterPro" id="IPR000653">
    <property type="entry name" value="DegT/StrS_aminotransferase"/>
</dbReference>
<dbReference type="SUPFAM" id="SSF53383">
    <property type="entry name" value="PLP-dependent transferases"/>
    <property type="match status" value="1"/>
</dbReference>
<dbReference type="InterPro" id="IPR015421">
    <property type="entry name" value="PyrdxlP-dep_Trfase_major"/>
</dbReference>
<dbReference type="eggNOG" id="COG0399">
    <property type="taxonomic scope" value="Bacteria"/>
</dbReference>
<comment type="similarity">
    <text evidence="3">Belongs to the DegT/DnrJ/EryC1 family.</text>
</comment>
<evidence type="ECO:0000256" key="2">
    <source>
        <dbReference type="PIRSR" id="PIRSR000390-2"/>
    </source>
</evidence>
<proteinExistence type="inferred from homology"/>
<dbReference type="Gene3D" id="3.40.640.10">
    <property type="entry name" value="Type I PLP-dependent aspartate aminotransferase-like (Major domain)"/>
    <property type="match status" value="1"/>
</dbReference>
<dbReference type="HOGENOM" id="CLU_033332_0_1_3"/>
<evidence type="ECO:0000256" key="1">
    <source>
        <dbReference type="PIRSR" id="PIRSR000390-1"/>
    </source>
</evidence>
<dbReference type="STRING" id="93060.P9215_14191"/>
<dbReference type="PANTHER" id="PTHR30244">
    <property type="entry name" value="TRANSAMINASE"/>
    <property type="match status" value="1"/>
</dbReference>
<dbReference type="KEGG" id="pmh:P9215_14191"/>
<feature type="modified residue" description="N6-(pyridoxal phosphate)lysine" evidence="2">
    <location>
        <position position="181"/>
    </location>
</feature>
<name>A8G601_PROM2</name>
<dbReference type="RefSeq" id="WP_012008080.1">
    <property type="nucleotide sequence ID" value="NC_009840.1"/>
</dbReference>
<dbReference type="PIRSF" id="PIRSF000390">
    <property type="entry name" value="PLP_StrS"/>
    <property type="match status" value="1"/>
</dbReference>
<dbReference type="GO" id="GO:0030170">
    <property type="term" value="F:pyridoxal phosphate binding"/>
    <property type="evidence" value="ECO:0007669"/>
    <property type="project" value="TreeGrafter"/>
</dbReference>
<dbReference type="Pfam" id="PF01041">
    <property type="entry name" value="DegT_DnrJ_EryC1"/>
    <property type="match status" value="1"/>
</dbReference>
<dbReference type="AlphaFoldDB" id="A8G601"/>
<evidence type="ECO:0000256" key="3">
    <source>
        <dbReference type="RuleBase" id="RU004508"/>
    </source>
</evidence>
<dbReference type="OrthoDB" id="9810913at2"/>
<evidence type="ECO:0000313" key="5">
    <source>
        <dbReference type="Proteomes" id="UP000002014"/>
    </source>
</evidence>
<evidence type="ECO:0000313" key="4">
    <source>
        <dbReference type="EMBL" id="ABV51032.1"/>
    </source>
</evidence>
<dbReference type="GO" id="GO:0008483">
    <property type="term" value="F:transaminase activity"/>
    <property type="evidence" value="ECO:0007669"/>
    <property type="project" value="TreeGrafter"/>
</dbReference>
<dbReference type="EMBL" id="CP000825">
    <property type="protein sequence ID" value="ABV51032.1"/>
    <property type="molecule type" value="Genomic_DNA"/>
</dbReference>
<dbReference type="PANTHER" id="PTHR30244:SF34">
    <property type="entry name" value="DTDP-4-AMINO-4,6-DIDEOXYGALACTOSE TRANSAMINASE"/>
    <property type="match status" value="1"/>
</dbReference>
<dbReference type="Proteomes" id="UP000002014">
    <property type="component" value="Chromosome"/>
</dbReference>
<dbReference type="InterPro" id="IPR015424">
    <property type="entry name" value="PyrdxlP-dep_Trfase"/>
</dbReference>
<gene>
    <name evidence="4" type="ordered locus">P9215_14191</name>
</gene>
<accession>A8G601</accession>
<organism evidence="4 5">
    <name type="scientific">Prochlorococcus marinus (strain MIT 9215)</name>
    <dbReference type="NCBI Taxonomy" id="93060"/>
    <lineage>
        <taxon>Bacteria</taxon>
        <taxon>Bacillati</taxon>
        <taxon>Cyanobacteriota</taxon>
        <taxon>Cyanophyceae</taxon>
        <taxon>Synechococcales</taxon>
        <taxon>Prochlorococcaceae</taxon>
        <taxon>Prochlorococcus</taxon>
    </lineage>
</organism>
<feature type="active site" description="Proton acceptor" evidence="1">
    <location>
        <position position="181"/>
    </location>
</feature>
<dbReference type="GO" id="GO:0000271">
    <property type="term" value="P:polysaccharide biosynthetic process"/>
    <property type="evidence" value="ECO:0007669"/>
    <property type="project" value="TreeGrafter"/>
</dbReference>